<accession>A0A0F9N9H0</accession>
<dbReference type="InterPro" id="IPR005135">
    <property type="entry name" value="Endo/exonuclease/phosphatase"/>
</dbReference>
<feature type="transmembrane region" description="Helical" evidence="1">
    <location>
        <begin position="12"/>
        <end position="32"/>
    </location>
</feature>
<dbReference type="Pfam" id="PF03372">
    <property type="entry name" value="Exo_endo_phos"/>
    <property type="match status" value="1"/>
</dbReference>
<proteinExistence type="predicted"/>
<dbReference type="Pfam" id="PF17957">
    <property type="entry name" value="Big_7"/>
    <property type="match status" value="2"/>
</dbReference>
<organism evidence="3">
    <name type="scientific">marine sediment metagenome</name>
    <dbReference type="NCBI Taxonomy" id="412755"/>
    <lineage>
        <taxon>unclassified sequences</taxon>
        <taxon>metagenomes</taxon>
        <taxon>ecological metagenomes</taxon>
    </lineage>
</organism>
<evidence type="ECO:0000313" key="3">
    <source>
        <dbReference type="EMBL" id="KKM78067.1"/>
    </source>
</evidence>
<keyword evidence="1" id="KW-1133">Transmembrane helix</keyword>
<sequence>MRLKEYRRPLDIITLSIVLISTISIVFLYIILNTPENNSQEQDTILPNVIILSPIQDSTVSGTILIDMNATDANGISSYAIYIDDVFKSGTKSYSWDTTQENDSIHTILCEATDPFGNTGSTSIFITVDNGGGADNTPPIVTIISPIANSTISGIVTITMSATDANGISSYAIYINDILRTGTNFYSWNTTQETNGSHTILCQAFDPSGNNGSDIISVIVNNSVITQEHPEIFKLMTFNIKESGEDLAYPDWKAVVKEENADIIMFIETGYWDDNSNQKLNQYVNEFNTYFASEDPYIGYCTQGISYSTDGAAIMSRYPVIAYNQITHVPLDNSTSYDVTHDFYDVEVNVSGTLIHIIGSHLKAIPGAVNEQRREWEQEGIINYMDNLGNIPLVYLGDLNSFSPGDWGLNTLQSELGYGPLSMMVSPYSNPATGGDYSAYSSANHDWTDVYRTLNPTDWGITYPSYDSRIDFIYVNQFLSTNIINSTTGDTTHASTGSDHFSVDVYINLN</sequence>
<dbReference type="AlphaFoldDB" id="A0A0F9N9H0"/>
<name>A0A0F9N9H0_9ZZZZ</name>
<comment type="caution">
    <text evidence="3">The sequence shown here is derived from an EMBL/GenBank/DDBJ whole genome shotgun (WGS) entry which is preliminary data.</text>
</comment>
<reference evidence="3" key="1">
    <citation type="journal article" date="2015" name="Nature">
        <title>Complex archaea that bridge the gap between prokaryotes and eukaryotes.</title>
        <authorList>
            <person name="Spang A."/>
            <person name="Saw J.H."/>
            <person name="Jorgensen S.L."/>
            <person name="Zaremba-Niedzwiedzka K."/>
            <person name="Martijn J."/>
            <person name="Lind A.E."/>
            <person name="van Eijk R."/>
            <person name="Schleper C."/>
            <person name="Guy L."/>
            <person name="Ettema T.J."/>
        </authorList>
    </citation>
    <scope>NUCLEOTIDE SEQUENCE</scope>
</reference>
<evidence type="ECO:0000256" key="1">
    <source>
        <dbReference type="SAM" id="Phobius"/>
    </source>
</evidence>
<evidence type="ECO:0000259" key="2">
    <source>
        <dbReference type="Pfam" id="PF03372"/>
    </source>
</evidence>
<dbReference type="EMBL" id="LAZR01008549">
    <property type="protein sequence ID" value="KKM78067.1"/>
    <property type="molecule type" value="Genomic_DNA"/>
</dbReference>
<dbReference type="SUPFAM" id="SSF56219">
    <property type="entry name" value="DNase I-like"/>
    <property type="match status" value="1"/>
</dbReference>
<dbReference type="Gene3D" id="3.60.10.10">
    <property type="entry name" value="Endonuclease/exonuclease/phosphatase"/>
    <property type="match status" value="1"/>
</dbReference>
<dbReference type="InterPro" id="IPR013783">
    <property type="entry name" value="Ig-like_fold"/>
</dbReference>
<gene>
    <name evidence="3" type="ORF">LCGC14_1363710</name>
</gene>
<dbReference type="InterPro" id="IPR036691">
    <property type="entry name" value="Endo/exonu/phosph_ase_sf"/>
</dbReference>
<dbReference type="Gene3D" id="2.60.40.10">
    <property type="entry name" value="Immunoglobulins"/>
    <property type="match status" value="2"/>
</dbReference>
<protein>
    <recommendedName>
        <fullName evidence="2">Endonuclease/exonuclease/phosphatase domain-containing protein</fullName>
    </recommendedName>
</protein>
<keyword evidence="1" id="KW-0472">Membrane</keyword>
<feature type="domain" description="Endonuclease/exonuclease/phosphatase" evidence="2">
    <location>
        <begin position="236"/>
        <end position="500"/>
    </location>
</feature>
<dbReference type="GO" id="GO:0003824">
    <property type="term" value="F:catalytic activity"/>
    <property type="evidence" value="ECO:0007669"/>
    <property type="project" value="InterPro"/>
</dbReference>
<keyword evidence="1" id="KW-0812">Transmembrane</keyword>